<evidence type="ECO:0008006" key="6">
    <source>
        <dbReference type="Google" id="ProtNLM"/>
    </source>
</evidence>
<evidence type="ECO:0000256" key="2">
    <source>
        <dbReference type="ARBA" id="ARBA00022737"/>
    </source>
</evidence>
<dbReference type="PRINTS" id="PR00320">
    <property type="entry name" value="GPROTEINBRPT"/>
</dbReference>
<dbReference type="InterPro" id="IPR001680">
    <property type="entry name" value="WD40_rpt"/>
</dbReference>
<dbReference type="PROSITE" id="PS50294">
    <property type="entry name" value="WD_REPEATS_REGION"/>
    <property type="match status" value="5"/>
</dbReference>
<dbReference type="CDD" id="cd00200">
    <property type="entry name" value="WD40"/>
    <property type="match status" value="1"/>
</dbReference>
<dbReference type="PROSITE" id="PS50082">
    <property type="entry name" value="WD_REPEATS_2"/>
    <property type="match status" value="5"/>
</dbReference>
<dbReference type="PANTHER" id="PTHR19846:SF0">
    <property type="entry name" value="PRE-MRNA PROCESSING FACTOR 4"/>
    <property type="match status" value="1"/>
</dbReference>
<evidence type="ECO:0000313" key="5">
    <source>
        <dbReference type="Proteomes" id="UP000238937"/>
    </source>
</evidence>
<dbReference type="EMBL" id="PVWO01000223">
    <property type="protein sequence ID" value="PSB54918.1"/>
    <property type="molecule type" value="Genomic_DNA"/>
</dbReference>
<feature type="repeat" description="WD" evidence="3">
    <location>
        <begin position="703"/>
        <end position="744"/>
    </location>
</feature>
<feature type="repeat" description="WD" evidence="3">
    <location>
        <begin position="661"/>
        <end position="702"/>
    </location>
</feature>
<sequence>MLDAIVHNLEQSNHIARIKKLVFCACTNNWSNEAQQLSTVKFKSCIQQLRDRHASVVELKYLLYRIVIRLNHSTNYYTVANLLCQEMEPLYAESSERVGAEDGTNSSLIGRSSTAVWAKEVIFTVEEISSGAMLQVEMVVLAANRQLLTQTVVTLPDLAQMHERYQEWQSRYRRLDPQNHRLLSNKAVSLVPERINDCLDAGAMLQANLHQWYSSPGFQTIRERLATTVDPELEIEAIVRSRSKALLKLPWNSIWQPLLDRYPLCEVNISLIPTISENSTIDDELKVSVLSVLTSAQGIKLDRSKEYLDALPYTKSEFVVAPSHQDFVNLVTQKSWSVMFFSSYISGYLPNNRIYINHHDTISIAEFKYRIRIAVQRGLKLLILNCGEGLELASELVDLQIPNLVVLREAVQDQVAQEFVKLFLKAFSSGKSLQLAVRDARERLQAIEKVVPSASCLPIVCQQIATPASSWNRLAQITIDKPLELLGLSQNWTEAEATGMMGQAELEMVMLEQTVDRQIPYDRLELIHQLSGYYSEVYSLALSNNGQWLVSGHGDITHVDDAVKVWRLSDGKLIHNLLGHSHWVYNLCLSADAETIISGSLDGTVQWWQLTTGVKLPQLLDHKSAVNAISLASDGQRLVTGGNDAVVKIWQPQNGLLIHQCQGHLQNVACLATHSEAQLIASGSSDYTVRLWHLQEGRLLKTILGHSGRISGVAITPDGKKVVSASHDCTIKIWEVATGNLINSLTGHSKPIGCVAISPDGQTIVSGGDDRTVHIWNLSDGKLLHTLPDRERPILSIAISADNRTIATGSYGEIQVWRVPNT</sequence>
<feature type="repeat" description="WD" evidence="3">
    <location>
        <begin position="745"/>
        <end position="786"/>
    </location>
</feature>
<dbReference type="SUPFAM" id="SSF50978">
    <property type="entry name" value="WD40 repeat-like"/>
    <property type="match status" value="1"/>
</dbReference>
<feature type="repeat" description="WD" evidence="3">
    <location>
        <begin position="619"/>
        <end position="660"/>
    </location>
</feature>
<dbReference type="Proteomes" id="UP000238937">
    <property type="component" value="Unassembled WGS sequence"/>
</dbReference>
<dbReference type="Pfam" id="PF00400">
    <property type="entry name" value="WD40"/>
    <property type="match status" value="7"/>
</dbReference>
<dbReference type="InterPro" id="IPR020472">
    <property type="entry name" value="WD40_PAC1"/>
</dbReference>
<dbReference type="AlphaFoldDB" id="A0A2T1GC67"/>
<dbReference type="RefSeq" id="WP_106307117.1">
    <property type="nucleotide sequence ID" value="NZ_PVWO01000223.1"/>
</dbReference>
<dbReference type="PANTHER" id="PTHR19846">
    <property type="entry name" value="WD40 REPEAT PROTEIN"/>
    <property type="match status" value="1"/>
</dbReference>
<proteinExistence type="predicted"/>
<dbReference type="OrthoDB" id="530825at2"/>
<dbReference type="GO" id="GO:0030621">
    <property type="term" value="F:U4 snRNA binding"/>
    <property type="evidence" value="ECO:0007669"/>
    <property type="project" value="TreeGrafter"/>
</dbReference>
<protein>
    <recommendedName>
        <fullName evidence="6">CHAT domain-containing protein</fullName>
    </recommendedName>
</protein>
<keyword evidence="2" id="KW-0677">Repeat</keyword>
<dbReference type="GO" id="GO:0000398">
    <property type="term" value="P:mRNA splicing, via spliceosome"/>
    <property type="evidence" value="ECO:0007669"/>
    <property type="project" value="TreeGrafter"/>
</dbReference>
<comment type="caution">
    <text evidence="4">The sequence shown here is derived from an EMBL/GenBank/DDBJ whole genome shotgun (WGS) entry which is preliminary data.</text>
</comment>
<reference evidence="4 5" key="1">
    <citation type="submission" date="2018-03" db="EMBL/GenBank/DDBJ databases">
        <title>The ancient ancestry and fast evolution of plastids.</title>
        <authorList>
            <person name="Moore K.R."/>
            <person name="Magnabosco C."/>
            <person name="Momper L."/>
            <person name="Gold D.A."/>
            <person name="Bosak T."/>
            <person name="Fournier G.P."/>
        </authorList>
    </citation>
    <scope>NUCLEOTIDE SEQUENCE [LARGE SCALE GENOMIC DNA]</scope>
    <source>
        <strain evidence="4 5">CCALA 037</strain>
    </source>
</reference>
<dbReference type="Gene3D" id="2.130.10.10">
    <property type="entry name" value="YVTN repeat-like/Quinoprotein amine dehydrogenase"/>
    <property type="match status" value="2"/>
</dbReference>
<evidence type="ECO:0000256" key="3">
    <source>
        <dbReference type="PROSITE-ProRule" id="PRU00221"/>
    </source>
</evidence>
<dbReference type="InterPro" id="IPR036322">
    <property type="entry name" value="WD40_repeat_dom_sf"/>
</dbReference>
<keyword evidence="1 3" id="KW-0853">WD repeat</keyword>
<name>A0A2T1GC67_9CYAN</name>
<dbReference type="InterPro" id="IPR015943">
    <property type="entry name" value="WD40/YVTN_repeat-like_dom_sf"/>
</dbReference>
<accession>A0A2T1GC67</accession>
<keyword evidence="5" id="KW-1185">Reference proteome</keyword>
<feature type="repeat" description="WD" evidence="3">
    <location>
        <begin position="577"/>
        <end position="618"/>
    </location>
</feature>
<gene>
    <name evidence="4" type="ORF">C7B77_16640</name>
</gene>
<dbReference type="PROSITE" id="PS00678">
    <property type="entry name" value="WD_REPEATS_1"/>
    <property type="match status" value="2"/>
</dbReference>
<evidence type="ECO:0000256" key="1">
    <source>
        <dbReference type="ARBA" id="ARBA00022574"/>
    </source>
</evidence>
<dbReference type="SMART" id="SM00320">
    <property type="entry name" value="WD40"/>
    <property type="match status" value="7"/>
</dbReference>
<organism evidence="4 5">
    <name type="scientific">Chamaesiphon polymorphus CCALA 037</name>
    <dbReference type="NCBI Taxonomy" id="2107692"/>
    <lineage>
        <taxon>Bacteria</taxon>
        <taxon>Bacillati</taxon>
        <taxon>Cyanobacteriota</taxon>
        <taxon>Cyanophyceae</taxon>
        <taxon>Gomontiellales</taxon>
        <taxon>Chamaesiphonaceae</taxon>
        <taxon>Chamaesiphon</taxon>
    </lineage>
</organism>
<evidence type="ECO:0000313" key="4">
    <source>
        <dbReference type="EMBL" id="PSB54918.1"/>
    </source>
</evidence>
<dbReference type="GO" id="GO:0017070">
    <property type="term" value="F:U6 snRNA binding"/>
    <property type="evidence" value="ECO:0007669"/>
    <property type="project" value="TreeGrafter"/>
</dbReference>
<dbReference type="InterPro" id="IPR019775">
    <property type="entry name" value="WD40_repeat_CS"/>
</dbReference>